<comment type="caution">
    <text evidence="11">The sequence shown here is derived from an EMBL/GenBank/DDBJ whole genome shotgun (WGS) entry which is preliminary data.</text>
</comment>
<evidence type="ECO:0000259" key="10">
    <source>
        <dbReference type="PROSITE" id="PS50262"/>
    </source>
</evidence>
<accession>A0ABQ9EF27</accession>
<evidence type="ECO:0000256" key="5">
    <source>
        <dbReference type="ARBA" id="ARBA00023136"/>
    </source>
</evidence>
<dbReference type="Proteomes" id="UP001217089">
    <property type="component" value="Unassembled WGS sequence"/>
</dbReference>
<evidence type="ECO:0000256" key="4">
    <source>
        <dbReference type="ARBA" id="ARBA00023040"/>
    </source>
</evidence>
<evidence type="ECO:0000256" key="3">
    <source>
        <dbReference type="ARBA" id="ARBA00022989"/>
    </source>
</evidence>
<dbReference type="CDD" id="cd00637">
    <property type="entry name" value="7tm_classA_rhodopsin-like"/>
    <property type="match status" value="1"/>
</dbReference>
<feature type="transmembrane region" description="Helical" evidence="9">
    <location>
        <begin position="31"/>
        <end position="54"/>
    </location>
</feature>
<evidence type="ECO:0000256" key="8">
    <source>
        <dbReference type="RuleBase" id="RU000688"/>
    </source>
</evidence>
<dbReference type="PROSITE" id="PS50262">
    <property type="entry name" value="G_PROTEIN_RECEP_F1_2"/>
    <property type="match status" value="1"/>
</dbReference>
<dbReference type="PROSITE" id="PS00237">
    <property type="entry name" value="G_PROTEIN_RECEP_F1_1"/>
    <property type="match status" value="1"/>
</dbReference>
<dbReference type="SUPFAM" id="SSF81321">
    <property type="entry name" value="Family A G protein-coupled receptor-like"/>
    <property type="match status" value="1"/>
</dbReference>
<keyword evidence="2 8" id="KW-0812">Transmembrane</keyword>
<keyword evidence="7 8" id="KW-0807">Transducer</keyword>
<reference evidence="11 12" key="1">
    <citation type="submission" date="2022-12" db="EMBL/GenBank/DDBJ databases">
        <title>Chromosome-level genome of Tegillarca granosa.</title>
        <authorList>
            <person name="Kim J."/>
        </authorList>
    </citation>
    <scope>NUCLEOTIDE SEQUENCE [LARGE SCALE GENOMIC DNA]</scope>
    <source>
        <strain evidence="11">Teg-2019</strain>
        <tissue evidence="11">Adductor muscle</tissue>
    </source>
</reference>
<dbReference type="Pfam" id="PF00001">
    <property type="entry name" value="7tm_1"/>
    <property type="match status" value="1"/>
</dbReference>
<feature type="transmembrane region" description="Helical" evidence="9">
    <location>
        <begin position="104"/>
        <end position="123"/>
    </location>
</feature>
<feature type="domain" description="G-protein coupled receptors family 1 profile" evidence="10">
    <location>
        <begin position="44"/>
        <end position="312"/>
    </location>
</feature>
<evidence type="ECO:0000256" key="9">
    <source>
        <dbReference type="SAM" id="Phobius"/>
    </source>
</evidence>
<comment type="subcellular location">
    <subcellularLocation>
        <location evidence="1">Membrane</location>
        <topology evidence="1">Multi-pass membrane protein</topology>
    </subcellularLocation>
</comment>
<dbReference type="InterPro" id="IPR000276">
    <property type="entry name" value="GPCR_Rhodpsn"/>
</dbReference>
<keyword evidence="4 8" id="KW-0297">G-protein coupled receptor</keyword>
<evidence type="ECO:0000256" key="7">
    <source>
        <dbReference type="ARBA" id="ARBA00023224"/>
    </source>
</evidence>
<keyword evidence="3 9" id="KW-1133">Transmembrane helix</keyword>
<protein>
    <recommendedName>
        <fullName evidence="10">G-protein coupled receptors family 1 profile domain-containing protein</fullName>
    </recommendedName>
</protein>
<keyword evidence="12" id="KW-1185">Reference proteome</keyword>
<dbReference type="PANTHER" id="PTHR24243">
    <property type="entry name" value="G-PROTEIN COUPLED RECEPTOR"/>
    <property type="match status" value="1"/>
</dbReference>
<feature type="transmembrane region" description="Helical" evidence="9">
    <location>
        <begin position="293"/>
        <end position="315"/>
    </location>
</feature>
<dbReference type="Gene3D" id="1.20.1070.10">
    <property type="entry name" value="Rhodopsin 7-helix transmembrane proteins"/>
    <property type="match status" value="1"/>
</dbReference>
<feature type="transmembrane region" description="Helical" evidence="9">
    <location>
        <begin position="144"/>
        <end position="164"/>
    </location>
</feature>
<evidence type="ECO:0000313" key="11">
    <source>
        <dbReference type="EMBL" id="KAJ8302157.1"/>
    </source>
</evidence>
<dbReference type="InterPro" id="IPR017452">
    <property type="entry name" value="GPCR_Rhodpsn_7TM"/>
</dbReference>
<feature type="transmembrane region" description="Helical" evidence="9">
    <location>
        <begin position="195"/>
        <end position="218"/>
    </location>
</feature>
<keyword evidence="5 9" id="KW-0472">Membrane</keyword>
<name>A0ABQ9EF27_TEGGR</name>
<sequence length="347" mass="39897">MEGNISNLTNTSSLSVTEAEYKYFMKNIYTFIYLLIIAVIGTFGNAHVIIVYWIHYKSSRHRVFITFLAAVDIIPCALLVPYTIAFSIVRRFSFQNDASCKIDVFLTQALGFSSIGILTLFSLERYYTICRAKTKYCSLFQIKVLCFVTIGCASLMCCPNLVYFGNDYAIQDPKEMFWKMCTILKPYRNTDTFKMFFKVGLGVSLLLFLISAIAYARLGGYLRTHRRLPAFVNRLSLGSRRTRNSTYDKSTRTILTYFVATLLSFMLYLAVHFLVFFLTVLNGATIIRTLGSFYGICLRLNFASHAVNPIVYGFMDNKFRQRCRLIYKCPHRNVGDRRASTIQMINK</sequence>
<comment type="similarity">
    <text evidence="8">Belongs to the G-protein coupled receptor 1 family.</text>
</comment>
<evidence type="ECO:0000256" key="2">
    <source>
        <dbReference type="ARBA" id="ARBA00022692"/>
    </source>
</evidence>
<evidence type="ECO:0000256" key="1">
    <source>
        <dbReference type="ARBA" id="ARBA00004141"/>
    </source>
</evidence>
<keyword evidence="6 8" id="KW-0675">Receptor</keyword>
<evidence type="ECO:0000313" key="12">
    <source>
        <dbReference type="Proteomes" id="UP001217089"/>
    </source>
</evidence>
<dbReference type="EMBL" id="JARBDR010000918">
    <property type="protein sequence ID" value="KAJ8302157.1"/>
    <property type="molecule type" value="Genomic_DNA"/>
</dbReference>
<feature type="transmembrane region" description="Helical" evidence="9">
    <location>
        <begin position="254"/>
        <end position="281"/>
    </location>
</feature>
<dbReference type="PANTHER" id="PTHR24243:SF208">
    <property type="entry name" value="PYROKININ-1 RECEPTOR"/>
    <property type="match status" value="1"/>
</dbReference>
<evidence type="ECO:0000256" key="6">
    <source>
        <dbReference type="ARBA" id="ARBA00023170"/>
    </source>
</evidence>
<proteinExistence type="inferred from homology"/>
<gene>
    <name evidence="11" type="ORF">KUTeg_021144</name>
</gene>
<dbReference type="PRINTS" id="PR00237">
    <property type="entry name" value="GPCRRHODOPSN"/>
</dbReference>
<organism evidence="11 12">
    <name type="scientific">Tegillarca granosa</name>
    <name type="common">Malaysian cockle</name>
    <name type="synonym">Anadara granosa</name>
    <dbReference type="NCBI Taxonomy" id="220873"/>
    <lineage>
        <taxon>Eukaryota</taxon>
        <taxon>Metazoa</taxon>
        <taxon>Spiralia</taxon>
        <taxon>Lophotrochozoa</taxon>
        <taxon>Mollusca</taxon>
        <taxon>Bivalvia</taxon>
        <taxon>Autobranchia</taxon>
        <taxon>Pteriomorphia</taxon>
        <taxon>Arcoida</taxon>
        <taxon>Arcoidea</taxon>
        <taxon>Arcidae</taxon>
        <taxon>Tegillarca</taxon>
    </lineage>
</organism>
<feature type="transmembrane region" description="Helical" evidence="9">
    <location>
        <begin position="63"/>
        <end position="84"/>
    </location>
</feature>